<feature type="transmembrane region" description="Helical" evidence="6">
    <location>
        <begin position="385"/>
        <end position="406"/>
    </location>
</feature>
<evidence type="ECO:0000256" key="3">
    <source>
        <dbReference type="ARBA" id="ARBA00022692"/>
    </source>
</evidence>
<feature type="transmembrane region" description="Helical" evidence="6">
    <location>
        <begin position="12"/>
        <end position="34"/>
    </location>
</feature>
<dbReference type="AlphaFoldDB" id="A0AAX1NDH2"/>
<feature type="transmembrane region" description="Helical" evidence="6">
    <location>
        <begin position="359"/>
        <end position="379"/>
    </location>
</feature>
<feature type="transmembrane region" description="Helical" evidence="6">
    <location>
        <begin position="297"/>
        <end position="316"/>
    </location>
</feature>
<feature type="transmembrane region" description="Helical" evidence="6">
    <location>
        <begin position="143"/>
        <end position="165"/>
    </location>
</feature>
<keyword evidence="5 6" id="KW-0472">Membrane</keyword>
<sequence length="444" mass="51088">MKRFIALFKEKPFISSLSLTFSELLYNYSLLLFVTQVYSAEDVGRWFIFFAVFNLSINIREGVLYVALVKFSSGKEDETAHSTYKTVLYALLLIESLIGAVIFAIGYYDFFPEVSALLLFYPLYSISNNCLKWIENIHKSRGELYKAVMINFTTLLMLFTAFFYFSNYPVELSNLIIYLSGLYFVSFLIGLSSIPTFKIVISKFNKKTFKHIMHYAKQGTLKAIFGTLASRMTLFISAGILSLEVTALLGVAQRYLVLILSLSNAIQLIFYPKIVLLFEQGNLRHFKLEFIKTIKRVYTLIVPISIAFLIVIKPLLSILHGEGYGESFHLLVILIMSAQFSPLGAFFGSYTNAIGKPQYSTNVVVINSCILIFSSYFFVKFFGELGTVLPLLVTEIIGFFIIYNYYQKYERINIILLMLRTPKLYMIYFRRAKQLYHLKFKKTS</sequence>
<dbReference type="PANTHER" id="PTHR30250">
    <property type="entry name" value="PST FAMILY PREDICTED COLANIC ACID TRANSPORTER"/>
    <property type="match status" value="1"/>
</dbReference>
<feature type="transmembrane region" description="Helical" evidence="6">
    <location>
        <begin position="177"/>
        <end position="201"/>
    </location>
</feature>
<dbReference type="RefSeq" id="WP_169663802.1">
    <property type="nucleotide sequence ID" value="NZ_CP076133.1"/>
</dbReference>
<reference evidence="7 8" key="1">
    <citation type="submission" date="2021-05" db="EMBL/GenBank/DDBJ databases">
        <title>Comparative genomic studies on the polysaccharide-degrading batcterial strains of the Flammeovirga genus.</title>
        <authorList>
            <person name="Zewei F."/>
            <person name="Zheng Z."/>
            <person name="Yu L."/>
            <person name="Ruyue G."/>
            <person name="Yanhong M."/>
            <person name="Yuanyuan C."/>
            <person name="Jingyan G."/>
            <person name="Wenjun H."/>
        </authorList>
    </citation>
    <scope>NUCLEOTIDE SEQUENCE [LARGE SCALE GENOMIC DNA]</scope>
    <source>
        <strain evidence="7 8">NBRC:100898</strain>
    </source>
</reference>
<dbReference type="GO" id="GO:0005886">
    <property type="term" value="C:plasma membrane"/>
    <property type="evidence" value="ECO:0007669"/>
    <property type="project" value="UniProtKB-SubCell"/>
</dbReference>
<dbReference type="InterPro" id="IPR050833">
    <property type="entry name" value="Poly_Biosynth_Transport"/>
</dbReference>
<feature type="transmembrane region" description="Helical" evidence="6">
    <location>
        <begin position="255"/>
        <end position="276"/>
    </location>
</feature>
<dbReference type="Proteomes" id="UP000678679">
    <property type="component" value="Chromosome 2"/>
</dbReference>
<keyword evidence="8" id="KW-1185">Reference proteome</keyword>
<protein>
    <recommendedName>
        <fullName evidence="9">Polysaccharide biosynthesis protein</fullName>
    </recommendedName>
</protein>
<gene>
    <name evidence="7" type="ORF">KMW28_25870</name>
</gene>
<proteinExistence type="predicted"/>
<evidence type="ECO:0000256" key="2">
    <source>
        <dbReference type="ARBA" id="ARBA00022475"/>
    </source>
</evidence>
<feature type="transmembrane region" description="Helical" evidence="6">
    <location>
        <begin position="88"/>
        <end position="108"/>
    </location>
</feature>
<keyword evidence="2" id="KW-1003">Cell membrane</keyword>
<feature type="transmembrane region" description="Helical" evidence="6">
    <location>
        <begin position="328"/>
        <end position="347"/>
    </location>
</feature>
<feature type="transmembrane region" description="Helical" evidence="6">
    <location>
        <begin position="46"/>
        <end position="68"/>
    </location>
</feature>
<evidence type="ECO:0000313" key="7">
    <source>
        <dbReference type="EMBL" id="QWG04325.1"/>
    </source>
</evidence>
<dbReference type="KEGG" id="fya:KMW28_25870"/>
<organism evidence="7 8">
    <name type="scientific">Flammeovirga yaeyamensis</name>
    <dbReference type="NCBI Taxonomy" id="367791"/>
    <lineage>
        <taxon>Bacteria</taxon>
        <taxon>Pseudomonadati</taxon>
        <taxon>Bacteroidota</taxon>
        <taxon>Cytophagia</taxon>
        <taxon>Cytophagales</taxon>
        <taxon>Flammeovirgaceae</taxon>
        <taxon>Flammeovirga</taxon>
    </lineage>
</organism>
<name>A0AAX1NDH2_9BACT</name>
<dbReference type="EMBL" id="CP076133">
    <property type="protein sequence ID" value="QWG04325.1"/>
    <property type="molecule type" value="Genomic_DNA"/>
</dbReference>
<accession>A0AAX1NDH2</accession>
<feature type="transmembrane region" description="Helical" evidence="6">
    <location>
        <begin position="114"/>
        <end position="131"/>
    </location>
</feature>
<evidence type="ECO:0000256" key="5">
    <source>
        <dbReference type="ARBA" id="ARBA00023136"/>
    </source>
</evidence>
<evidence type="ECO:0000313" key="8">
    <source>
        <dbReference type="Proteomes" id="UP000678679"/>
    </source>
</evidence>
<keyword evidence="3 6" id="KW-0812">Transmembrane</keyword>
<comment type="subcellular location">
    <subcellularLocation>
        <location evidence="1">Cell membrane</location>
        <topology evidence="1">Multi-pass membrane protein</topology>
    </subcellularLocation>
</comment>
<dbReference type="PANTHER" id="PTHR30250:SF11">
    <property type="entry name" value="O-ANTIGEN TRANSPORTER-RELATED"/>
    <property type="match status" value="1"/>
</dbReference>
<evidence type="ECO:0000256" key="4">
    <source>
        <dbReference type="ARBA" id="ARBA00022989"/>
    </source>
</evidence>
<evidence type="ECO:0000256" key="1">
    <source>
        <dbReference type="ARBA" id="ARBA00004651"/>
    </source>
</evidence>
<keyword evidence="4 6" id="KW-1133">Transmembrane helix</keyword>
<evidence type="ECO:0000256" key="6">
    <source>
        <dbReference type="SAM" id="Phobius"/>
    </source>
</evidence>
<feature type="transmembrane region" description="Helical" evidence="6">
    <location>
        <begin position="221"/>
        <end position="243"/>
    </location>
</feature>
<evidence type="ECO:0008006" key="9">
    <source>
        <dbReference type="Google" id="ProtNLM"/>
    </source>
</evidence>